<keyword evidence="7" id="KW-1185">Reference proteome</keyword>
<evidence type="ECO:0000313" key="6">
    <source>
        <dbReference type="EMBL" id="GHP08895.1"/>
    </source>
</evidence>
<dbReference type="InterPro" id="IPR057941">
    <property type="entry name" value="TPR_TNPO3_IPO13_2nd"/>
</dbReference>
<keyword evidence="4" id="KW-0539">Nucleus</keyword>
<sequence>MSPMSDPSSLSLSSLSSYLSTLYSSSSSSSDRRASESYLSSFQSSVASWSLCDAALHSGASGHTPLGGSSGPSVSLELLIFCAQTLRQKCSADFEELPPQASLQLRDSLFVLLAKYAAGPTAIRTALCVAIAAAATHLPSTAWESLGLIQWSVNKLASLTSTNLVDAIMNLLQVIPEEVGSTRVAVKPARRRAFEAEVRAAAPDAINAITNAAQSAASPDAAAAALRSYATWLHLAGSRCFAGGVAGLAAHPVCKATVDALAGDPDGVVFEGAIDTAVELLRCASVSQFLLTAEEGEVGAAPSMEQARSAAAAAAPIAQAVAARALELKPRLDKLIAEDPDDVESAKPIARIFAEVGEVFVEQIATATPEFAAPAEALLAVARHPDSGVAEMAAVFWFELQRKLLSSLEARGIDAIEADRRRAFFAPAFSQVLAATVVRLRYPKGDEERTWTETQRRELRQQRNYMTDLVRSCAALLGASETLKQLGTAVAATHEGRAGWEEGEAALAIACDAAHVLPLSGAFPGDAQIVGAFLAAVVAAPDALVVQRPHLLEQATMCCGSYAYWLADMLEREETGAADLLSHVLTLCAKGIALGGNAASSAAHGLMKTCMACAKFVSSEATLSNLLKLYASTIEAYLGAAAAAAAANSTTASAAPPASNNQIDKWAMQDVTTALTSAVGALGDPKQREQGFLAVIDRPTAVLNSASASPPSTLISAQKQHAAQCLRAALSGMDAYPSIVAGALSWLWPTLEKAIESSLGDENTIEDLCKVVKYGIKASGYPHAAQLLPQLLATLPRAFARHPHGPILLVASELTKSLGGHVDKCAPEAWDVSLGEVVCSILSNSLSRFPSPQMVDENPHLADDTYLLGGRAVSYCARHVIARPDLIALMLDVGAISCVCKHVEAGMSACMMISKLCNSEDLRRSGAITQALAPPRGPRTLSRLLAVIAGAAPRRRVHDASDAIQAMYECLSIANMGAREWLVMALQAVPDTAASAADKSALADALQSGVYTTRSEVAIQEFSDCCRRTKTFQEQAVNALMALGG</sequence>
<comment type="similarity">
    <text evidence="2">Belongs to the importin beta family.</text>
</comment>
<dbReference type="InterPro" id="IPR016024">
    <property type="entry name" value="ARM-type_fold"/>
</dbReference>
<dbReference type="InterPro" id="IPR011989">
    <property type="entry name" value="ARM-like"/>
</dbReference>
<dbReference type="Pfam" id="PF24138">
    <property type="entry name" value="TPR_TNPO3_IPO13_2nd"/>
    <property type="match status" value="1"/>
</dbReference>
<organism evidence="6 7">
    <name type="scientific">Pycnococcus provasolii</name>
    <dbReference type="NCBI Taxonomy" id="41880"/>
    <lineage>
        <taxon>Eukaryota</taxon>
        <taxon>Viridiplantae</taxon>
        <taxon>Chlorophyta</taxon>
        <taxon>Pseudoscourfieldiophyceae</taxon>
        <taxon>Pseudoscourfieldiales</taxon>
        <taxon>Pycnococcaceae</taxon>
        <taxon>Pycnococcus</taxon>
    </lineage>
</organism>
<dbReference type="PANTHER" id="PTHR12363">
    <property type="entry name" value="TRANSPORTIN 3 AND IMPORTIN 13"/>
    <property type="match status" value="1"/>
</dbReference>
<dbReference type="Pfam" id="PF08389">
    <property type="entry name" value="Xpo1"/>
    <property type="match status" value="1"/>
</dbReference>
<protein>
    <recommendedName>
        <fullName evidence="5">Exportin-1/Importin-beta-like domain-containing protein</fullName>
    </recommendedName>
</protein>
<dbReference type="GO" id="GO:0005737">
    <property type="term" value="C:cytoplasm"/>
    <property type="evidence" value="ECO:0007669"/>
    <property type="project" value="TreeGrafter"/>
</dbReference>
<dbReference type="Gene3D" id="1.25.10.10">
    <property type="entry name" value="Leucine-rich Repeat Variant"/>
    <property type="match status" value="1"/>
</dbReference>
<dbReference type="SUPFAM" id="SSF48371">
    <property type="entry name" value="ARM repeat"/>
    <property type="match status" value="1"/>
</dbReference>
<dbReference type="AlphaFoldDB" id="A0A830HQB7"/>
<dbReference type="OrthoDB" id="435593at2759"/>
<accession>A0A830HQB7</accession>
<dbReference type="EMBL" id="BNJQ01000022">
    <property type="protein sequence ID" value="GHP08895.1"/>
    <property type="molecule type" value="Genomic_DNA"/>
</dbReference>
<gene>
    <name evidence="6" type="ORF">PPROV_000763200</name>
</gene>
<evidence type="ECO:0000259" key="5">
    <source>
        <dbReference type="Pfam" id="PF08389"/>
    </source>
</evidence>
<dbReference type="InterPro" id="IPR013598">
    <property type="entry name" value="Exportin-1/Importin-b-like"/>
</dbReference>
<dbReference type="GO" id="GO:0006606">
    <property type="term" value="P:protein import into nucleus"/>
    <property type="evidence" value="ECO:0007669"/>
    <property type="project" value="TreeGrafter"/>
</dbReference>
<comment type="subcellular location">
    <subcellularLocation>
        <location evidence="1">Nucleus</location>
    </subcellularLocation>
</comment>
<dbReference type="Pfam" id="PF24139">
    <property type="entry name" value="TPR_TNPO3_IPO13_4th"/>
    <property type="match status" value="1"/>
</dbReference>
<name>A0A830HQB7_9CHLO</name>
<dbReference type="PANTHER" id="PTHR12363:SF33">
    <property type="entry name" value="IMPORTIN-13"/>
    <property type="match status" value="1"/>
</dbReference>
<proteinExistence type="inferred from homology"/>
<evidence type="ECO:0000256" key="2">
    <source>
        <dbReference type="ARBA" id="ARBA00007991"/>
    </source>
</evidence>
<comment type="caution">
    <text evidence="6">The sequence shown here is derived from an EMBL/GenBank/DDBJ whole genome shotgun (WGS) entry which is preliminary data.</text>
</comment>
<evidence type="ECO:0000313" key="7">
    <source>
        <dbReference type="Proteomes" id="UP000660262"/>
    </source>
</evidence>
<dbReference type="Proteomes" id="UP000660262">
    <property type="component" value="Unassembled WGS sequence"/>
</dbReference>
<evidence type="ECO:0000256" key="3">
    <source>
        <dbReference type="ARBA" id="ARBA00022448"/>
    </source>
</evidence>
<dbReference type="InterPro" id="IPR058537">
    <property type="entry name" value="TPR_TNPO3_IPO13_4th"/>
</dbReference>
<evidence type="ECO:0000256" key="4">
    <source>
        <dbReference type="ARBA" id="ARBA00023242"/>
    </source>
</evidence>
<reference evidence="6" key="1">
    <citation type="submission" date="2020-10" db="EMBL/GenBank/DDBJ databases">
        <title>Unveiling of a novel bifunctional photoreceptor, Dualchrome1, isolated from a cosmopolitan green alga.</title>
        <authorList>
            <person name="Suzuki S."/>
            <person name="Kawachi M."/>
        </authorList>
    </citation>
    <scope>NUCLEOTIDE SEQUENCE</scope>
    <source>
        <strain evidence="6">NIES 2893</strain>
    </source>
</reference>
<dbReference type="GO" id="GO:0005634">
    <property type="term" value="C:nucleus"/>
    <property type="evidence" value="ECO:0007669"/>
    <property type="project" value="UniProtKB-SubCell"/>
</dbReference>
<evidence type="ECO:0000256" key="1">
    <source>
        <dbReference type="ARBA" id="ARBA00004123"/>
    </source>
</evidence>
<dbReference type="InterPro" id="IPR051345">
    <property type="entry name" value="Importin_beta-like_NTR"/>
</dbReference>
<keyword evidence="3" id="KW-0813">Transport</keyword>
<feature type="domain" description="Exportin-1/Importin-beta-like" evidence="5">
    <location>
        <begin position="120"/>
        <end position="234"/>
    </location>
</feature>